<dbReference type="InterPro" id="IPR016181">
    <property type="entry name" value="Acyl_CoA_acyltransferase"/>
</dbReference>
<dbReference type="InterPro" id="IPR000182">
    <property type="entry name" value="GNAT_dom"/>
</dbReference>
<name>A0A3M8AIQ8_9MICO</name>
<dbReference type="SMART" id="SM00382">
    <property type="entry name" value="AAA"/>
    <property type="match status" value="1"/>
</dbReference>
<evidence type="ECO:0000256" key="2">
    <source>
        <dbReference type="ARBA" id="ARBA00022741"/>
    </source>
</evidence>
<evidence type="ECO:0000256" key="1">
    <source>
        <dbReference type="ARBA" id="ARBA00006914"/>
    </source>
</evidence>
<comment type="similarity">
    <text evidence="1 4">Belongs to the AAA ATPase family.</text>
</comment>
<dbReference type="InterPro" id="IPR027417">
    <property type="entry name" value="P-loop_NTPase"/>
</dbReference>
<dbReference type="AlphaFoldDB" id="A0A3M8AIQ8"/>
<protein>
    <submittedName>
        <fullName evidence="6">GNAT family N-acetyltransferase</fullName>
    </submittedName>
</protein>
<dbReference type="Pfam" id="PF00583">
    <property type="entry name" value="Acetyltransf_1"/>
    <property type="match status" value="1"/>
</dbReference>
<dbReference type="InterPro" id="IPR003960">
    <property type="entry name" value="ATPase_AAA_CS"/>
</dbReference>
<accession>A0A3M8AIQ8</accession>
<dbReference type="SUPFAM" id="SSF55729">
    <property type="entry name" value="Acyl-CoA N-acyltransferases (Nat)"/>
    <property type="match status" value="1"/>
</dbReference>
<evidence type="ECO:0000256" key="3">
    <source>
        <dbReference type="ARBA" id="ARBA00022840"/>
    </source>
</evidence>
<dbReference type="Proteomes" id="UP000275048">
    <property type="component" value="Unassembled WGS sequence"/>
</dbReference>
<dbReference type="Gene3D" id="3.40.630.30">
    <property type="match status" value="1"/>
</dbReference>
<dbReference type="SUPFAM" id="SSF52540">
    <property type="entry name" value="P-loop containing nucleoside triphosphate hydrolases"/>
    <property type="match status" value="1"/>
</dbReference>
<gene>
    <name evidence="6" type="ORF">EDM22_05400</name>
</gene>
<feature type="domain" description="N-acetyltransferase" evidence="5">
    <location>
        <begin position="4"/>
        <end position="149"/>
    </location>
</feature>
<evidence type="ECO:0000313" key="7">
    <source>
        <dbReference type="Proteomes" id="UP000275048"/>
    </source>
</evidence>
<comment type="caution">
    <text evidence="6">The sequence shown here is derived from an EMBL/GenBank/DDBJ whole genome shotgun (WGS) entry which is preliminary data.</text>
</comment>
<keyword evidence="2 4" id="KW-0547">Nucleotide-binding</keyword>
<dbReference type="GO" id="GO:0005524">
    <property type="term" value="F:ATP binding"/>
    <property type="evidence" value="ECO:0007669"/>
    <property type="project" value="UniProtKB-KW"/>
</dbReference>
<organism evidence="6 7">
    <name type="scientific">Agromyces tardus</name>
    <dbReference type="NCBI Taxonomy" id="2583849"/>
    <lineage>
        <taxon>Bacteria</taxon>
        <taxon>Bacillati</taxon>
        <taxon>Actinomycetota</taxon>
        <taxon>Actinomycetes</taxon>
        <taxon>Micrococcales</taxon>
        <taxon>Microbacteriaceae</taxon>
        <taxon>Agromyces</taxon>
    </lineage>
</organism>
<dbReference type="PROSITE" id="PS00674">
    <property type="entry name" value="AAA"/>
    <property type="match status" value="1"/>
</dbReference>
<dbReference type="InterPro" id="IPR050221">
    <property type="entry name" value="26S_Proteasome_ATPase"/>
</dbReference>
<dbReference type="Gene3D" id="3.40.50.300">
    <property type="entry name" value="P-loop containing nucleotide triphosphate hydrolases"/>
    <property type="match status" value="1"/>
</dbReference>
<dbReference type="RefSeq" id="WP_122936037.1">
    <property type="nucleotide sequence ID" value="NZ_JBHSNT010000008.1"/>
</dbReference>
<dbReference type="GO" id="GO:0016747">
    <property type="term" value="F:acyltransferase activity, transferring groups other than amino-acyl groups"/>
    <property type="evidence" value="ECO:0007669"/>
    <property type="project" value="InterPro"/>
</dbReference>
<dbReference type="CDD" id="cd19481">
    <property type="entry name" value="RecA-like_protease"/>
    <property type="match status" value="1"/>
</dbReference>
<evidence type="ECO:0000259" key="5">
    <source>
        <dbReference type="PROSITE" id="PS51186"/>
    </source>
</evidence>
<dbReference type="OrthoDB" id="9809379at2"/>
<dbReference type="Pfam" id="PF00004">
    <property type="entry name" value="AAA"/>
    <property type="match status" value="1"/>
</dbReference>
<reference evidence="6 7" key="1">
    <citation type="submission" date="2018-10" db="EMBL/GenBank/DDBJ databases">
        <title>Isolation, diversity and antibacterial activity of antinobacteria from the wheat rhizosphere soil.</title>
        <authorList>
            <person name="Sun T."/>
        </authorList>
    </citation>
    <scope>NUCLEOTIDE SEQUENCE [LARGE SCALE GENOMIC DNA]</scope>
    <source>
        <strain evidence="6 7">SJ-23</strain>
    </source>
</reference>
<keyword evidence="7" id="KW-1185">Reference proteome</keyword>
<proteinExistence type="inferred from homology"/>
<keyword evidence="3 4" id="KW-0067">ATP-binding</keyword>
<sequence length="425" mass="45867">MANWRIRDYHADDVDGILRLWEQVAAADAEPVYNLAEVLASCAKDHAVVAVSGDHIVGAAVGRAAHAQGWVVFLATAADSRGRGIGSSLLAALEARMAPSGVAKLSALMPAAETRVGVFLHQGFELKQDLHYFERHIPVQREELKLLAELGGRVLPRGLWDAVGGMTAEKELLERRLVLPLAQPELAERFGVAPPRAVVLFGPPGTGKTTFAKAIASRLEWSFVEVFPSRLAATPGALAGALRETFLTISELEHAVVFIDEVEEIASHRQGEPPSPTQGVTNELLKIIPAFREQPDRLLICATNFIRSLDSAFLRHGRFDYVIPIGLPDEEARTAIWGRYIPAAAVDIDVSALVEMTDGFSPADIEYAARKASQSALENAVHSGEADARGPHMEDYTAAIAATRATVSPEVAAEFLEDIKTVGRL</sequence>
<keyword evidence="6" id="KW-0808">Transferase</keyword>
<dbReference type="InterPro" id="IPR003593">
    <property type="entry name" value="AAA+_ATPase"/>
</dbReference>
<dbReference type="CDD" id="cd04301">
    <property type="entry name" value="NAT_SF"/>
    <property type="match status" value="1"/>
</dbReference>
<evidence type="ECO:0000256" key="4">
    <source>
        <dbReference type="RuleBase" id="RU003651"/>
    </source>
</evidence>
<dbReference type="GO" id="GO:0016887">
    <property type="term" value="F:ATP hydrolysis activity"/>
    <property type="evidence" value="ECO:0007669"/>
    <property type="project" value="InterPro"/>
</dbReference>
<dbReference type="Gene3D" id="6.10.20.150">
    <property type="match status" value="1"/>
</dbReference>
<dbReference type="EMBL" id="RHHB01000005">
    <property type="protein sequence ID" value="RNB51126.1"/>
    <property type="molecule type" value="Genomic_DNA"/>
</dbReference>
<dbReference type="InterPro" id="IPR003959">
    <property type="entry name" value="ATPase_AAA_core"/>
</dbReference>
<dbReference type="PROSITE" id="PS51186">
    <property type="entry name" value="GNAT"/>
    <property type="match status" value="1"/>
</dbReference>
<dbReference type="PANTHER" id="PTHR23073">
    <property type="entry name" value="26S PROTEASOME REGULATORY SUBUNIT"/>
    <property type="match status" value="1"/>
</dbReference>
<evidence type="ECO:0000313" key="6">
    <source>
        <dbReference type="EMBL" id="RNB51126.1"/>
    </source>
</evidence>